<dbReference type="SMART" id="SM00530">
    <property type="entry name" value="HTH_XRE"/>
    <property type="match status" value="1"/>
</dbReference>
<evidence type="ECO:0000313" key="2">
    <source>
        <dbReference type="EMBL" id="MFC5143826.1"/>
    </source>
</evidence>
<dbReference type="RefSeq" id="WP_382037211.1">
    <property type="nucleotide sequence ID" value="NZ_JBHSKJ010000002.1"/>
</dbReference>
<feature type="domain" description="HTH cro/C1-type" evidence="1">
    <location>
        <begin position="18"/>
        <end position="72"/>
    </location>
</feature>
<sequence>MPVRDRSTARQLRLGSELRKLREAAGVSSTDAGRLLGTSQAQISNIEAARVGVSSERVRALAKNYHCTDHALVEALAAMAAERHKGWWEEYRGVLPTSLLDLAEAEYHAASLRVTQCLTVPGLLQTAEHARAVFREFVPELKPHELEYRVLHRIRRQEILFRGEPPAYTAIIHEAALRMQFGGAATARAQLAHLSAMSERDHITIVVIPFEGTSFPISGNGVDYLYGPVPPLDTVLLDNGHGGDSIDSAVQLERYRLMLDRMEGTALGAEQSRDLMHRISQAI</sequence>
<evidence type="ECO:0000259" key="1">
    <source>
        <dbReference type="PROSITE" id="PS50943"/>
    </source>
</evidence>
<dbReference type="InterPro" id="IPR043917">
    <property type="entry name" value="DUF5753"/>
</dbReference>
<dbReference type="PROSITE" id="PS50943">
    <property type="entry name" value="HTH_CROC1"/>
    <property type="match status" value="1"/>
</dbReference>
<dbReference type="Pfam" id="PF13560">
    <property type="entry name" value="HTH_31"/>
    <property type="match status" value="1"/>
</dbReference>
<proteinExistence type="predicted"/>
<dbReference type="EMBL" id="JBHSKJ010000002">
    <property type="protein sequence ID" value="MFC5143826.1"/>
    <property type="molecule type" value="Genomic_DNA"/>
</dbReference>
<dbReference type="Proteomes" id="UP001596222">
    <property type="component" value="Unassembled WGS sequence"/>
</dbReference>
<dbReference type="Gene3D" id="1.10.260.40">
    <property type="entry name" value="lambda repressor-like DNA-binding domains"/>
    <property type="match status" value="1"/>
</dbReference>
<dbReference type="CDD" id="cd00093">
    <property type="entry name" value="HTH_XRE"/>
    <property type="match status" value="1"/>
</dbReference>
<accession>A0ABV9ZTN4</accession>
<keyword evidence="3" id="KW-1185">Reference proteome</keyword>
<organism evidence="2 3">
    <name type="scientific">Streptomyces aureoversilis</name>
    <dbReference type="NCBI Taxonomy" id="67277"/>
    <lineage>
        <taxon>Bacteria</taxon>
        <taxon>Bacillati</taxon>
        <taxon>Actinomycetota</taxon>
        <taxon>Actinomycetes</taxon>
        <taxon>Kitasatosporales</taxon>
        <taxon>Streptomycetaceae</taxon>
        <taxon>Streptomyces</taxon>
    </lineage>
</organism>
<reference evidence="3" key="1">
    <citation type="journal article" date="2019" name="Int. J. Syst. Evol. Microbiol.">
        <title>The Global Catalogue of Microorganisms (GCM) 10K type strain sequencing project: providing services to taxonomists for standard genome sequencing and annotation.</title>
        <authorList>
            <consortium name="The Broad Institute Genomics Platform"/>
            <consortium name="The Broad Institute Genome Sequencing Center for Infectious Disease"/>
            <person name="Wu L."/>
            <person name="Ma J."/>
        </authorList>
    </citation>
    <scope>NUCLEOTIDE SEQUENCE [LARGE SCALE GENOMIC DNA]</scope>
    <source>
        <strain evidence="3">CGMCC 4.1641</strain>
    </source>
</reference>
<name>A0ABV9ZTN4_9ACTN</name>
<dbReference type="InterPro" id="IPR001387">
    <property type="entry name" value="Cro/C1-type_HTH"/>
</dbReference>
<dbReference type="InterPro" id="IPR010982">
    <property type="entry name" value="Lambda_DNA-bd_dom_sf"/>
</dbReference>
<gene>
    <name evidence="2" type="ORF">ACFPP6_03865</name>
</gene>
<dbReference type="SUPFAM" id="SSF47413">
    <property type="entry name" value="lambda repressor-like DNA-binding domains"/>
    <property type="match status" value="1"/>
</dbReference>
<dbReference type="Pfam" id="PF19054">
    <property type="entry name" value="DUF5753"/>
    <property type="match status" value="1"/>
</dbReference>
<comment type="caution">
    <text evidence="2">The sequence shown here is derived from an EMBL/GenBank/DDBJ whole genome shotgun (WGS) entry which is preliminary data.</text>
</comment>
<evidence type="ECO:0000313" key="3">
    <source>
        <dbReference type="Proteomes" id="UP001596222"/>
    </source>
</evidence>
<protein>
    <submittedName>
        <fullName evidence="2">Helix-turn-helix domain-containing protein</fullName>
    </submittedName>
</protein>